<accession>A0A1R3TJ87</accession>
<reference evidence="3" key="1">
    <citation type="submission" date="2016-10" db="EMBL/GenBank/DDBJ databases">
        <authorList>
            <person name="Wibberg D."/>
        </authorList>
    </citation>
    <scope>NUCLEOTIDE SEQUENCE [LARGE SCALE GENOMIC DNA]</scope>
</reference>
<proteinExistence type="predicted"/>
<dbReference type="AlphaFoldDB" id="A0A1R3TJ87"/>
<evidence type="ECO:0000256" key="1">
    <source>
        <dbReference type="SAM" id="MobiDB-lite"/>
    </source>
</evidence>
<evidence type="ECO:0000313" key="2">
    <source>
        <dbReference type="EMBL" id="SCX20368.1"/>
    </source>
</evidence>
<evidence type="ECO:0000313" key="3">
    <source>
        <dbReference type="Proteomes" id="UP000187891"/>
    </source>
</evidence>
<dbReference type="Proteomes" id="UP000187891">
    <property type="component" value="Unassembled WGS sequence"/>
</dbReference>
<feature type="compositionally biased region" description="Basic and acidic residues" evidence="1">
    <location>
        <begin position="1"/>
        <end position="16"/>
    </location>
</feature>
<dbReference type="EMBL" id="FMUE01000004">
    <property type="protein sequence ID" value="SCX20368.1"/>
    <property type="molecule type" value="Genomic_DNA"/>
</dbReference>
<name>A0A1R3TJ87_9HYPH</name>
<gene>
    <name evidence="2" type="ORF">DSM25559_1906</name>
</gene>
<protein>
    <submittedName>
        <fullName evidence="2">Uncharacterized protein</fullName>
    </submittedName>
</protein>
<organism evidence="2 3">
    <name type="scientific">Agrobacterium rosae</name>
    <dbReference type="NCBI Taxonomy" id="1972867"/>
    <lineage>
        <taxon>Bacteria</taxon>
        <taxon>Pseudomonadati</taxon>
        <taxon>Pseudomonadota</taxon>
        <taxon>Alphaproteobacteria</taxon>
        <taxon>Hyphomicrobiales</taxon>
        <taxon>Rhizobiaceae</taxon>
        <taxon>Rhizobium/Agrobacterium group</taxon>
        <taxon>Agrobacterium</taxon>
    </lineage>
</organism>
<dbReference type="STRING" id="1907666.DSM25559_1906"/>
<feature type="region of interest" description="Disordered" evidence="1">
    <location>
        <begin position="1"/>
        <end position="75"/>
    </location>
</feature>
<sequence>MRAEGVVARTHEKAEYAADPPLPCRASPPQVGRSAKGTLSAQHHPSGEGKINENSIAPPHHSRCPVSARLANLPT</sequence>